<evidence type="ECO:0000256" key="1">
    <source>
        <dbReference type="ARBA" id="ARBA00022737"/>
    </source>
</evidence>
<dbReference type="Proteomes" id="UP000233551">
    <property type="component" value="Unassembled WGS sequence"/>
</dbReference>
<dbReference type="PANTHER" id="PTHR47926">
    <property type="entry name" value="PENTATRICOPEPTIDE REPEAT-CONTAINING PROTEIN"/>
    <property type="match status" value="1"/>
</dbReference>
<organism evidence="2 3">
    <name type="scientific">Punica granatum</name>
    <name type="common">Pomegranate</name>
    <dbReference type="NCBI Taxonomy" id="22663"/>
    <lineage>
        <taxon>Eukaryota</taxon>
        <taxon>Viridiplantae</taxon>
        <taxon>Streptophyta</taxon>
        <taxon>Embryophyta</taxon>
        <taxon>Tracheophyta</taxon>
        <taxon>Spermatophyta</taxon>
        <taxon>Magnoliopsida</taxon>
        <taxon>eudicotyledons</taxon>
        <taxon>Gunneridae</taxon>
        <taxon>Pentapetalae</taxon>
        <taxon>rosids</taxon>
        <taxon>malvids</taxon>
        <taxon>Myrtales</taxon>
        <taxon>Lythraceae</taxon>
        <taxon>Punica</taxon>
    </lineage>
</organism>
<proteinExistence type="predicted"/>
<protein>
    <recommendedName>
        <fullName evidence="4">Pentatricopeptide repeat-containing protein</fullName>
    </recommendedName>
</protein>
<dbReference type="InterPro" id="IPR046849">
    <property type="entry name" value="E2_motif"/>
</dbReference>
<dbReference type="STRING" id="22663.A0A2I0HJX9"/>
<evidence type="ECO:0000313" key="2">
    <source>
        <dbReference type="EMBL" id="PKI32004.1"/>
    </source>
</evidence>
<reference evidence="2 3" key="1">
    <citation type="submission" date="2017-11" db="EMBL/GenBank/DDBJ databases">
        <title>De-novo sequencing of pomegranate (Punica granatum L.) genome.</title>
        <authorList>
            <person name="Akparov Z."/>
            <person name="Amiraslanov A."/>
            <person name="Hajiyeva S."/>
            <person name="Abbasov M."/>
            <person name="Kaur K."/>
            <person name="Hamwieh A."/>
            <person name="Solovyev V."/>
            <person name="Salamov A."/>
            <person name="Braich B."/>
            <person name="Kosarev P."/>
            <person name="Mahmoud A."/>
            <person name="Hajiyev E."/>
            <person name="Babayeva S."/>
            <person name="Izzatullayeva V."/>
            <person name="Mammadov A."/>
            <person name="Mammadov A."/>
            <person name="Sharifova S."/>
            <person name="Ojaghi J."/>
            <person name="Eynullazada K."/>
            <person name="Bayramov B."/>
            <person name="Abdulazimova A."/>
            <person name="Shahmuradov I."/>
        </authorList>
    </citation>
    <scope>NUCLEOTIDE SEQUENCE [LARGE SCALE GENOMIC DNA]</scope>
    <source>
        <strain evidence="3">cv. AG2017</strain>
        <tissue evidence="2">Leaf</tissue>
    </source>
</reference>
<comment type="caution">
    <text evidence="2">The sequence shown here is derived from an EMBL/GenBank/DDBJ whole genome shotgun (WGS) entry which is preliminary data.</text>
</comment>
<dbReference type="InterPro" id="IPR046960">
    <property type="entry name" value="PPR_At4g14850-like_plant"/>
</dbReference>
<dbReference type="AlphaFoldDB" id="A0A2I0HJX9"/>
<dbReference type="InterPro" id="IPR002885">
    <property type="entry name" value="PPR_rpt"/>
</dbReference>
<name>A0A2I0HJX9_PUNGR</name>
<evidence type="ECO:0008006" key="4">
    <source>
        <dbReference type="Google" id="ProtNLM"/>
    </source>
</evidence>
<dbReference type="EMBL" id="PGOL01008132">
    <property type="protein sequence ID" value="PKI32004.1"/>
    <property type="molecule type" value="Genomic_DNA"/>
</dbReference>
<dbReference type="GO" id="GO:0009451">
    <property type="term" value="P:RNA modification"/>
    <property type="evidence" value="ECO:0007669"/>
    <property type="project" value="InterPro"/>
</dbReference>
<gene>
    <name evidence="2" type="ORF">CRG98_047613</name>
</gene>
<dbReference type="PANTHER" id="PTHR47926:SF436">
    <property type="entry name" value="PENTATRICOPEPTIDE REPEAT-CONTAINING PROTEIN ELI1, CHLOROPLASTIC-LIKE ISOFORM X2"/>
    <property type="match status" value="1"/>
</dbReference>
<accession>A0A2I0HJX9</accession>
<dbReference type="InterPro" id="IPR011990">
    <property type="entry name" value="TPR-like_helical_dom_sf"/>
</dbReference>
<sequence length="193" mass="21894">MPRRDKFPWTSMNVGLAVNGHGEALCMFSEILRVSIKPDEVTYIGVLTACSHPGMVEQGRELFSRMTAQHGIELNLVHFRCLVDLLGRSGLLEEAHKVLYSMPLRPKAVIWGALFGACRAHKYQEMMWEKLSEQRRAMTDGNGSIHKFVAAGDESHPQSDEIYAKLDETMRELRLAGCRPDTSEVFLDMEERK</sequence>
<dbReference type="Pfam" id="PF20430">
    <property type="entry name" value="Eplus_motif"/>
    <property type="match status" value="1"/>
</dbReference>
<keyword evidence="1" id="KW-0677">Repeat</keyword>
<dbReference type="Pfam" id="PF01535">
    <property type="entry name" value="PPR"/>
    <property type="match status" value="1"/>
</dbReference>
<evidence type="ECO:0000313" key="3">
    <source>
        <dbReference type="Proteomes" id="UP000233551"/>
    </source>
</evidence>
<dbReference type="Gene3D" id="1.25.40.10">
    <property type="entry name" value="Tetratricopeptide repeat domain"/>
    <property type="match status" value="1"/>
</dbReference>
<keyword evidence="3" id="KW-1185">Reference proteome</keyword>
<dbReference type="GO" id="GO:0003723">
    <property type="term" value="F:RNA binding"/>
    <property type="evidence" value="ECO:0007669"/>
    <property type="project" value="InterPro"/>
</dbReference>